<dbReference type="EMBL" id="FMVC01000007">
    <property type="protein sequence ID" value="SCY90400.1"/>
    <property type="molecule type" value="Genomic_DNA"/>
</dbReference>
<keyword evidence="2" id="KW-1185">Reference proteome</keyword>
<accession>A0ABY0M585</accession>
<comment type="caution">
    <text evidence="1">The sequence shown here is derived from an EMBL/GenBank/DDBJ whole genome shotgun (WGS) entry which is preliminary data.</text>
</comment>
<protein>
    <submittedName>
        <fullName evidence="1">Uncharacterized protein</fullName>
    </submittedName>
</protein>
<name>A0ABY0M585_9FLAO</name>
<proteinExistence type="predicted"/>
<organism evidence="1 2">
    <name type="scientific">Flavobacterium anhuiense</name>
    <dbReference type="NCBI Taxonomy" id="459526"/>
    <lineage>
        <taxon>Bacteria</taxon>
        <taxon>Pseudomonadati</taxon>
        <taxon>Bacteroidota</taxon>
        <taxon>Flavobacteriia</taxon>
        <taxon>Flavobacteriales</taxon>
        <taxon>Flavobacteriaceae</taxon>
        <taxon>Flavobacterium</taxon>
    </lineage>
</organism>
<gene>
    <name evidence="1" type="ORF">SAMN02927916_3931</name>
</gene>
<dbReference type="RefSeq" id="WP_091134908.1">
    <property type="nucleotide sequence ID" value="NZ_FMVC01000007.1"/>
</dbReference>
<dbReference type="Proteomes" id="UP000199307">
    <property type="component" value="Unassembled WGS sequence"/>
</dbReference>
<evidence type="ECO:0000313" key="1">
    <source>
        <dbReference type="EMBL" id="SCY90400.1"/>
    </source>
</evidence>
<reference evidence="1 2" key="1">
    <citation type="submission" date="2016-10" db="EMBL/GenBank/DDBJ databases">
        <authorList>
            <person name="Varghese N."/>
            <person name="Submissions S."/>
        </authorList>
    </citation>
    <scope>NUCLEOTIDE SEQUENCE [LARGE SCALE GENOMIC DNA]</scope>
    <source>
        <strain evidence="1 2">CGMCC 1.6859</strain>
    </source>
</reference>
<evidence type="ECO:0000313" key="2">
    <source>
        <dbReference type="Proteomes" id="UP000199307"/>
    </source>
</evidence>
<sequence>MNIEDLVSAIRREYTEFEYDRLIAEYIFTLEGSYSFIVYYQKDCELTETEKSNKAIRETVRMMTQKFQEHKYSDRKFNRVKIIISKDGIYEEQYNWDRELERKNLLDNAEVFYRWVSDRMISMIFEYEKENGLLPLRYDSDGDLEYLSSWDSGVFTFHISSKKELGHRSVLVHNGVERILELNLKDYFVEGILEHHKITHTELADDWKPWNTMILKSLHNDISHDKREDFVSYIIT</sequence>